<keyword evidence="3" id="KW-1185">Reference proteome</keyword>
<gene>
    <name evidence="2" type="ORF">LVIROSA_LOCUS1505</name>
</gene>
<dbReference type="EMBL" id="CAKMRJ010000001">
    <property type="protein sequence ID" value="CAH1413547.1"/>
    <property type="molecule type" value="Genomic_DNA"/>
</dbReference>
<dbReference type="InterPro" id="IPR051944">
    <property type="entry name" value="BEACH_domain_protein"/>
</dbReference>
<evidence type="ECO:0000313" key="2">
    <source>
        <dbReference type="EMBL" id="CAH1413547.1"/>
    </source>
</evidence>
<dbReference type="PANTHER" id="PTHR46108">
    <property type="entry name" value="BLUE CHEESE"/>
    <property type="match status" value="1"/>
</dbReference>
<protein>
    <submittedName>
        <fullName evidence="2">Uncharacterized protein</fullName>
    </submittedName>
</protein>
<accession>A0AAU9LGU1</accession>
<keyword evidence="1" id="KW-0853">WD repeat</keyword>
<dbReference type="AlphaFoldDB" id="A0AAU9LGU1"/>
<evidence type="ECO:0000256" key="1">
    <source>
        <dbReference type="ARBA" id="ARBA00022574"/>
    </source>
</evidence>
<name>A0AAU9LGU1_9ASTR</name>
<organism evidence="2 3">
    <name type="scientific">Lactuca virosa</name>
    <dbReference type="NCBI Taxonomy" id="75947"/>
    <lineage>
        <taxon>Eukaryota</taxon>
        <taxon>Viridiplantae</taxon>
        <taxon>Streptophyta</taxon>
        <taxon>Embryophyta</taxon>
        <taxon>Tracheophyta</taxon>
        <taxon>Spermatophyta</taxon>
        <taxon>Magnoliopsida</taxon>
        <taxon>eudicotyledons</taxon>
        <taxon>Gunneridae</taxon>
        <taxon>Pentapetalae</taxon>
        <taxon>asterids</taxon>
        <taxon>campanulids</taxon>
        <taxon>Asterales</taxon>
        <taxon>Asteraceae</taxon>
        <taxon>Cichorioideae</taxon>
        <taxon>Cichorieae</taxon>
        <taxon>Lactucinae</taxon>
        <taxon>Lactuca</taxon>
    </lineage>
</organism>
<reference evidence="2 3" key="1">
    <citation type="submission" date="2022-01" db="EMBL/GenBank/DDBJ databases">
        <authorList>
            <person name="Xiong W."/>
            <person name="Schranz E."/>
        </authorList>
    </citation>
    <scope>NUCLEOTIDE SEQUENCE [LARGE SCALE GENOMIC DNA]</scope>
</reference>
<evidence type="ECO:0000313" key="3">
    <source>
        <dbReference type="Proteomes" id="UP001157418"/>
    </source>
</evidence>
<comment type="caution">
    <text evidence="2">The sequence shown here is derived from an EMBL/GenBank/DDBJ whole genome shotgun (WGS) entry which is preliminary data.</text>
</comment>
<proteinExistence type="predicted"/>
<dbReference type="Proteomes" id="UP001157418">
    <property type="component" value="Unassembled WGS sequence"/>
</dbReference>
<dbReference type="PANTHER" id="PTHR46108:SF4">
    <property type="entry name" value="BLUE CHEESE"/>
    <property type="match status" value="1"/>
</dbReference>
<sequence length="227" mass="25195">MRQRNPGHILVDMMERIVVMQDTASENVPLAPFIEMDMRKIGYASIHVSLGERSWPPAAGYSFVCWFQHRNFLKSNSKDVESSNTVFSKRNTSTTAPQVLRLFSVAATDGGDTFYAEILVHSKPNALAGLFQASVAYVYLNGKFRHTGRLGYSLSPAGKSLQVKLMEERNMKPLDSNLAALSARCSKDLELNLAESFLSEMGQCTTAYPYNQLLGACDTLDEPERGI</sequence>